<proteinExistence type="predicted"/>
<accession>A0A1M7QLD0</accession>
<reference evidence="2 3" key="1">
    <citation type="submission" date="2016-11" db="EMBL/GenBank/DDBJ databases">
        <authorList>
            <person name="Jaros S."/>
            <person name="Januszkiewicz K."/>
            <person name="Wedrychowicz H."/>
        </authorList>
    </citation>
    <scope>NUCLEOTIDE SEQUENCE [LARGE SCALE GENOMIC DNA]</scope>
    <source>
        <strain evidence="2 3">CGMCC 1.6102</strain>
    </source>
</reference>
<organism evidence="2 3">
    <name type="scientific">Cyclobacterium lianum</name>
    <dbReference type="NCBI Taxonomy" id="388280"/>
    <lineage>
        <taxon>Bacteria</taxon>
        <taxon>Pseudomonadati</taxon>
        <taxon>Bacteroidota</taxon>
        <taxon>Cytophagia</taxon>
        <taxon>Cytophagales</taxon>
        <taxon>Cyclobacteriaceae</taxon>
        <taxon>Cyclobacterium</taxon>
    </lineage>
</organism>
<dbReference type="Proteomes" id="UP000184513">
    <property type="component" value="Unassembled WGS sequence"/>
</dbReference>
<protein>
    <recommendedName>
        <fullName evidence="4">TolB-like 6-blade propeller-like</fullName>
    </recommendedName>
</protein>
<keyword evidence="3" id="KW-1185">Reference proteome</keyword>
<dbReference type="EMBL" id="FRCY01000020">
    <property type="protein sequence ID" value="SHN32174.1"/>
    <property type="molecule type" value="Genomic_DNA"/>
</dbReference>
<keyword evidence="1" id="KW-0472">Membrane</keyword>
<evidence type="ECO:0008006" key="4">
    <source>
        <dbReference type="Google" id="ProtNLM"/>
    </source>
</evidence>
<dbReference type="OrthoDB" id="832665at2"/>
<dbReference type="STRING" id="388280.SAMN04488057_1205"/>
<dbReference type="AlphaFoldDB" id="A0A1M7QLD0"/>
<gene>
    <name evidence="2" type="ORF">SAMN04488057_1205</name>
</gene>
<evidence type="ECO:0000256" key="1">
    <source>
        <dbReference type="SAM" id="Phobius"/>
    </source>
</evidence>
<evidence type="ECO:0000313" key="3">
    <source>
        <dbReference type="Proteomes" id="UP000184513"/>
    </source>
</evidence>
<dbReference type="Pfam" id="PF17170">
    <property type="entry name" value="DUF5128"/>
    <property type="match status" value="1"/>
</dbReference>
<keyword evidence="1" id="KW-1133">Transmembrane helix</keyword>
<evidence type="ECO:0000313" key="2">
    <source>
        <dbReference type="EMBL" id="SHN32174.1"/>
    </source>
</evidence>
<keyword evidence="1" id="KW-0812">Transmembrane</keyword>
<name>A0A1M7QLD0_9BACT</name>
<feature type="transmembrane region" description="Helical" evidence="1">
    <location>
        <begin position="12"/>
        <end position="30"/>
    </location>
</feature>
<sequence length="335" mass="37871">MLMKASYRPDRIKKISILLIIILTPGWIFFQCQTRPADSDPGASILLDESSLFAFDDCVSEVEFISLESPKDTLINLSCSIYELVISDKLYYASRCHNDLSIHSFDWKGHYIRSWNRKGDGPEEYPALHGLLVEKDQMYINTGRGRVIKYVLPEFEFLQQIPIGDFDFVPSISMITPEKFLISTEHTGQETEQIFHIVDLQSAKANTLPVLSLPYSGELNPGMLAKTEDGHLLNFGLSDSIYQYRDGALSVLASLDFGERSIDPADFELEGGVFIEKVLLSQDYAFNTGHIATSGEIFKIMAYGIKRSPEFDSDNLTTFPFYDVYIHPESGKKKI</sequence>